<organism evidence="1 2">
    <name type="scientific">Discina gigas</name>
    <dbReference type="NCBI Taxonomy" id="1032678"/>
    <lineage>
        <taxon>Eukaryota</taxon>
        <taxon>Fungi</taxon>
        <taxon>Dikarya</taxon>
        <taxon>Ascomycota</taxon>
        <taxon>Pezizomycotina</taxon>
        <taxon>Pezizomycetes</taxon>
        <taxon>Pezizales</taxon>
        <taxon>Discinaceae</taxon>
        <taxon>Discina</taxon>
    </lineage>
</organism>
<keyword evidence="2" id="KW-1185">Reference proteome</keyword>
<evidence type="ECO:0008006" key="3">
    <source>
        <dbReference type="Google" id="ProtNLM"/>
    </source>
</evidence>
<evidence type="ECO:0000313" key="2">
    <source>
        <dbReference type="Proteomes" id="UP001447188"/>
    </source>
</evidence>
<name>A0ABR3GEI7_9PEZI</name>
<accession>A0ABR3GEI7</accession>
<dbReference type="EMBL" id="JBBBZM010000097">
    <property type="protein sequence ID" value="KAL0634339.1"/>
    <property type="molecule type" value="Genomic_DNA"/>
</dbReference>
<dbReference type="Proteomes" id="UP001447188">
    <property type="component" value="Unassembled WGS sequence"/>
</dbReference>
<sequence>MADRLAVFGVLTLSTIGGNVADSLYRYIEDLPDSSRDIRGVVKTLYDIKATLRDLDAAFQDPRFNRLSRELLDDIVLGIGSCARSLRELDNIVAKYTSGRRVASSRRAWHEIQASFHKADGFALASRLEVHKTFLSQLKGILQ</sequence>
<gene>
    <name evidence="1" type="ORF">Q9L58_006743</name>
</gene>
<protein>
    <recommendedName>
        <fullName evidence="3">Fungal N-terminal domain-containing protein</fullName>
    </recommendedName>
</protein>
<reference evidence="1 2" key="1">
    <citation type="submission" date="2024-02" db="EMBL/GenBank/DDBJ databases">
        <title>Discinaceae phylogenomics.</title>
        <authorList>
            <person name="Dirks A.C."/>
            <person name="James T.Y."/>
        </authorList>
    </citation>
    <scope>NUCLEOTIDE SEQUENCE [LARGE SCALE GENOMIC DNA]</scope>
    <source>
        <strain evidence="1 2">ACD0624</strain>
    </source>
</reference>
<evidence type="ECO:0000313" key="1">
    <source>
        <dbReference type="EMBL" id="KAL0634339.1"/>
    </source>
</evidence>
<comment type="caution">
    <text evidence="1">The sequence shown here is derived from an EMBL/GenBank/DDBJ whole genome shotgun (WGS) entry which is preliminary data.</text>
</comment>
<proteinExistence type="predicted"/>